<accession>A0A9Q1KM62</accession>
<evidence type="ECO:0000313" key="1">
    <source>
        <dbReference type="EMBL" id="KAJ8447056.1"/>
    </source>
</evidence>
<reference evidence="1" key="1">
    <citation type="submission" date="2022-04" db="EMBL/GenBank/DDBJ databases">
        <title>Carnegiea gigantea Genome sequencing and assembly v2.</title>
        <authorList>
            <person name="Copetti D."/>
            <person name="Sanderson M.J."/>
            <person name="Burquez A."/>
            <person name="Wojciechowski M.F."/>
        </authorList>
    </citation>
    <scope>NUCLEOTIDE SEQUENCE</scope>
    <source>
        <strain evidence="1">SGP5-SGP5p</strain>
        <tissue evidence="1">Aerial part</tissue>
    </source>
</reference>
<evidence type="ECO:0000313" key="2">
    <source>
        <dbReference type="Proteomes" id="UP001153076"/>
    </source>
</evidence>
<dbReference type="Proteomes" id="UP001153076">
    <property type="component" value="Unassembled WGS sequence"/>
</dbReference>
<gene>
    <name evidence="1" type="ORF">Cgig2_025433</name>
</gene>
<keyword evidence="2" id="KW-1185">Reference proteome</keyword>
<dbReference type="AlphaFoldDB" id="A0A9Q1KM62"/>
<dbReference type="EMBL" id="JAKOGI010000042">
    <property type="protein sequence ID" value="KAJ8447056.1"/>
    <property type="molecule type" value="Genomic_DNA"/>
</dbReference>
<protein>
    <submittedName>
        <fullName evidence="1">Uncharacterized protein</fullName>
    </submittedName>
</protein>
<sequence length="184" mass="20253">MVWIPAEYPLPASAVKSPESLCLFRALCWRFSGRRYPFKSKRSSRARFEALHSELSSDCEFSDNSRHLGSCTLNASHSGVEVNDDELFLQATGGVNNKGLVYGLGNQTQAYYERVGPSAQSSPSTPIAYAPSMYTQIKSSSMPQEKSLLGRRSKLSKLKMPLLGLSLALGARALRFPLLPDPYS</sequence>
<organism evidence="1 2">
    <name type="scientific">Carnegiea gigantea</name>
    <dbReference type="NCBI Taxonomy" id="171969"/>
    <lineage>
        <taxon>Eukaryota</taxon>
        <taxon>Viridiplantae</taxon>
        <taxon>Streptophyta</taxon>
        <taxon>Embryophyta</taxon>
        <taxon>Tracheophyta</taxon>
        <taxon>Spermatophyta</taxon>
        <taxon>Magnoliopsida</taxon>
        <taxon>eudicotyledons</taxon>
        <taxon>Gunneridae</taxon>
        <taxon>Pentapetalae</taxon>
        <taxon>Caryophyllales</taxon>
        <taxon>Cactineae</taxon>
        <taxon>Cactaceae</taxon>
        <taxon>Cactoideae</taxon>
        <taxon>Echinocereeae</taxon>
        <taxon>Carnegiea</taxon>
    </lineage>
</organism>
<comment type="caution">
    <text evidence="1">The sequence shown here is derived from an EMBL/GenBank/DDBJ whole genome shotgun (WGS) entry which is preliminary data.</text>
</comment>
<proteinExistence type="predicted"/>
<name>A0A9Q1KM62_9CARY</name>